<keyword evidence="2" id="KW-1185">Reference proteome</keyword>
<evidence type="ECO:0000313" key="1">
    <source>
        <dbReference type="EMBL" id="GAT43110.1"/>
    </source>
</evidence>
<reference evidence="1" key="1">
    <citation type="submission" date="2014-09" db="EMBL/GenBank/DDBJ databases">
        <title>Genome sequence of the luminous mushroom Mycena chlorophos for searching fungal bioluminescence genes.</title>
        <authorList>
            <person name="Tanaka Y."/>
            <person name="Kasuga D."/>
            <person name="Oba Y."/>
            <person name="Hase S."/>
            <person name="Sato K."/>
            <person name="Oba Y."/>
            <person name="Sakakibara Y."/>
        </authorList>
    </citation>
    <scope>NUCLEOTIDE SEQUENCE</scope>
</reference>
<sequence>MTFKIPDVPISPWPHLLSHNVVPTTLQAACLRTSVETAEKGISLLDAELSDLHRIVQQLTTRRLELKAYARTHRVVFSAARHVPEDVWGEVLLRAIQDESNQYARLCALGSVCRSWRNLVVSSPPMWTQIVVGLDRSSSNPTALAGRLPLQLSRSGGLPVTLRLGFLNGQPVARRLLELVLPLMKRVNNLVSTLTPEQLHYLATSGADFAQLRSLDLAMKAGSFMDNEKRLFASVVHFKLHFISDAPPNTLTLGVRWAQLLDCELSHCSSLQITEILPLLGTQTNLVLSGTTATEAVRKKHVVSQIPTLVLTDMAEQSVEWLLEMLVAPRLEKISLQPDLTKISLHAFLARSSCSLTHLGITADTQSDTSLVYLLELLESDALRNLTHFDCRSTSTETLLNLLTNTPELLPHLKALTLRSSEYTGLNQSLRRYLQSRTPASPSVWMDKQWSGAYRDDDGASSHRIRTVAFALLHDALGEWREAGEMYDVRMGEDFPVPHLW</sequence>
<proteinExistence type="predicted"/>
<dbReference type="Proteomes" id="UP000815677">
    <property type="component" value="Unassembled WGS sequence"/>
</dbReference>
<gene>
    <name evidence="1" type="ORF">MCHLO_00803</name>
</gene>
<dbReference type="EMBL" id="DF838603">
    <property type="protein sequence ID" value="GAT43110.1"/>
    <property type="molecule type" value="Genomic_DNA"/>
</dbReference>
<evidence type="ECO:0008006" key="3">
    <source>
        <dbReference type="Google" id="ProtNLM"/>
    </source>
</evidence>
<accession>A0ABQ0KX12</accession>
<evidence type="ECO:0000313" key="2">
    <source>
        <dbReference type="Proteomes" id="UP000815677"/>
    </source>
</evidence>
<name>A0ABQ0KX12_MYCCL</name>
<protein>
    <recommendedName>
        <fullName evidence="3">F-box domain-containing protein</fullName>
    </recommendedName>
</protein>
<organism evidence="1 2">
    <name type="scientific">Mycena chlorophos</name>
    <name type="common">Agaric fungus</name>
    <name type="synonym">Agaricus chlorophos</name>
    <dbReference type="NCBI Taxonomy" id="658473"/>
    <lineage>
        <taxon>Eukaryota</taxon>
        <taxon>Fungi</taxon>
        <taxon>Dikarya</taxon>
        <taxon>Basidiomycota</taxon>
        <taxon>Agaricomycotina</taxon>
        <taxon>Agaricomycetes</taxon>
        <taxon>Agaricomycetidae</taxon>
        <taxon>Agaricales</taxon>
        <taxon>Marasmiineae</taxon>
        <taxon>Mycenaceae</taxon>
        <taxon>Mycena</taxon>
    </lineage>
</organism>